<evidence type="ECO:0000256" key="1">
    <source>
        <dbReference type="ARBA" id="ARBA00004141"/>
    </source>
</evidence>
<evidence type="ECO:0000256" key="5">
    <source>
        <dbReference type="SAM" id="Phobius"/>
    </source>
</evidence>
<dbReference type="CDD" id="cd17317">
    <property type="entry name" value="MFS_SLC22"/>
    <property type="match status" value="1"/>
</dbReference>
<feature type="transmembrane region" description="Helical" evidence="5">
    <location>
        <begin position="405"/>
        <end position="424"/>
    </location>
</feature>
<reference evidence="6" key="1">
    <citation type="submission" date="2021-12" db="EMBL/GenBank/DDBJ databases">
        <authorList>
            <person name="King R."/>
        </authorList>
    </citation>
    <scope>NUCLEOTIDE SEQUENCE</scope>
</reference>
<feature type="transmembrane region" description="Helical" evidence="5">
    <location>
        <begin position="377"/>
        <end position="398"/>
    </location>
</feature>
<keyword evidence="3 5" id="KW-1133">Transmembrane helix</keyword>
<dbReference type="OrthoDB" id="2261376at2759"/>
<dbReference type="InterPro" id="IPR005828">
    <property type="entry name" value="MFS_sugar_transport-like"/>
</dbReference>
<evidence type="ECO:0000256" key="3">
    <source>
        <dbReference type="ARBA" id="ARBA00022989"/>
    </source>
</evidence>
<dbReference type="PROSITE" id="PS00216">
    <property type="entry name" value="SUGAR_TRANSPORT_1"/>
    <property type="match status" value="1"/>
</dbReference>
<feature type="transmembrane region" description="Helical" evidence="5">
    <location>
        <begin position="230"/>
        <end position="248"/>
    </location>
</feature>
<evidence type="ECO:0000313" key="7">
    <source>
        <dbReference type="Proteomes" id="UP001154114"/>
    </source>
</evidence>
<dbReference type="GO" id="GO:0016020">
    <property type="term" value="C:membrane"/>
    <property type="evidence" value="ECO:0007669"/>
    <property type="project" value="UniProtKB-SubCell"/>
</dbReference>
<dbReference type="EMBL" id="LR824019">
    <property type="protein sequence ID" value="CAH0587917.1"/>
    <property type="molecule type" value="Genomic_DNA"/>
</dbReference>
<dbReference type="InterPro" id="IPR036259">
    <property type="entry name" value="MFS_trans_sf"/>
</dbReference>
<keyword evidence="7" id="KW-1185">Reference proteome</keyword>
<feature type="transmembrane region" description="Helical" evidence="5">
    <location>
        <begin position="348"/>
        <end position="365"/>
    </location>
</feature>
<protein>
    <recommendedName>
        <fullName evidence="8">Organic cation transporter protein</fullName>
    </recommendedName>
</protein>
<name>A0A9P0BS04_CHRIL</name>
<feature type="transmembrane region" description="Helical" evidence="5">
    <location>
        <begin position="25"/>
        <end position="47"/>
    </location>
</feature>
<feature type="transmembrane region" description="Helical" evidence="5">
    <location>
        <begin position="497"/>
        <end position="514"/>
    </location>
</feature>
<evidence type="ECO:0000313" key="6">
    <source>
        <dbReference type="EMBL" id="CAH0587917.1"/>
    </source>
</evidence>
<sequence length="540" mass="60470">MAKDQTLVGLDAILNELGPFGKYNIINFALYLFPCFLAGMYGSVFIFEASDISYRCQVNECENVSNTSLWLEHAIPKEKGGYSKCFRHPLLENITSSNSSCMANAFDTTVQEKCSSYVYSDEDSAVKDFNLGCLNWKRTLIGTIHNSGLFLSLPLTGIVSDRYGRKVALSIAALMNCIFGFTRSFSTNYVMMVSLEFLEAGFGAGAYTTAFVLAMELVGPKGRVFGNTMINVVFVFGLMTLASLSWLLQDWRTLLRVIYAPSCLIFSYLWILNESIRWLLSKGRHDEAVAILEKAAKMNNVKLSENVLSPLQELEKKPIEDKEETEIVEDKPSIFLQVIRSSIIRKRLVTCSYLWITCTFVYYGLSINSVSLAGNKYINFMLVAFIEIPANFVCLFVLDRFGRKRVMIITYILSAILCISLSFLPKDQSWWSLVFYLSGKFSITVAYSSVYIYVSEVFPTNVRQSLLAVCSSTGRVGSTLAPLTPLLALYYDNLPSIFFGTLAVLAGLLVFTLPETINVPLPDSIEEAERLSKERNKTVA</sequence>
<evidence type="ECO:0000256" key="2">
    <source>
        <dbReference type="ARBA" id="ARBA00022692"/>
    </source>
</evidence>
<feature type="transmembrane region" description="Helical" evidence="5">
    <location>
        <begin position="167"/>
        <end position="185"/>
    </location>
</feature>
<comment type="subcellular location">
    <subcellularLocation>
        <location evidence="1">Membrane</location>
        <topology evidence="1">Multi-pass membrane protein</topology>
    </subcellularLocation>
</comment>
<evidence type="ECO:0008006" key="8">
    <source>
        <dbReference type="Google" id="ProtNLM"/>
    </source>
</evidence>
<dbReference type="SUPFAM" id="SSF103473">
    <property type="entry name" value="MFS general substrate transporter"/>
    <property type="match status" value="1"/>
</dbReference>
<dbReference type="Proteomes" id="UP001154114">
    <property type="component" value="Chromosome 16"/>
</dbReference>
<dbReference type="InterPro" id="IPR005829">
    <property type="entry name" value="Sugar_transporter_CS"/>
</dbReference>
<feature type="transmembrane region" description="Helical" evidence="5">
    <location>
        <begin position="254"/>
        <end position="272"/>
    </location>
</feature>
<evidence type="ECO:0000256" key="4">
    <source>
        <dbReference type="ARBA" id="ARBA00023136"/>
    </source>
</evidence>
<feature type="transmembrane region" description="Helical" evidence="5">
    <location>
        <begin position="430"/>
        <end position="454"/>
    </location>
</feature>
<keyword evidence="4 5" id="KW-0472">Membrane</keyword>
<proteinExistence type="predicted"/>
<organism evidence="6 7">
    <name type="scientific">Chrysodeixis includens</name>
    <name type="common">Soybean looper</name>
    <name type="synonym">Pseudoplusia includens</name>
    <dbReference type="NCBI Taxonomy" id="689277"/>
    <lineage>
        <taxon>Eukaryota</taxon>
        <taxon>Metazoa</taxon>
        <taxon>Ecdysozoa</taxon>
        <taxon>Arthropoda</taxon>
        <taxon>Hexapoda</taxon>
        <taxon>Insecta</taxon>
        <taxon>Pterygota</taxon>
        <taxon>Neoptera</taxon>
        <taxon>Endopterygota</taxon>
        <taxon>Lepidoptera</taxon>
        <taxon>Glossata</taxon>
        <taxon>Ditrysia</taxon>
        <taxon>Noctuoidea</taxon>
        <taxon>Noctuidae</taxon>
        <taxon>Plusiinae</taxon>
        <taxon>Chrysodeixis</taxon>
    </lineage>
</organism>
<dbReference type="Gene3D" id="1.20.1250.20">
    <property type="entry name" value="MFS general substrate transporter like domains"/>
    <property type="match status" value="1"/>
</dbReference>
<keyword evidence="2 5" id="KW-0812">Transmembrane</keyword>
<dbReference type="GO" id="GO:0022857">
    <property type="term" value="F:transmembrane transporter activity"/>
    <property type="evidence" value="ECO:0007669"/>
    <property type="project" value="InterPro"/>
</dbReference>
<feature type="transmembrane region" description="Helical" evidence="5">
    <location>
        <begin position="197"/>
        <end position="218"/>
    </location>
</feature>
<dbReference type="PANTHER" id="PTHR24064">
    <property type="entry name" value="SOLUTE CARRIER FAMILY 22 MEMBER"/>
    <property type="match status" value="1"/>
</dbReference>
<dbReference type="Pfam" id="PF00083">
    <property type="entry name" value="Sugar_tr"/>
    <property type="match status" value="1"/>
</dbReference>
<dbReference type="AlphaFoldDB" id="A0A9P0BS04"/>
<accession>A0A9P0BS04</accession>
<gene>
    <name evidence="6" type="ORF">CINC_LOCUS3761</name>
</gene>